<dbReference type="RefSeq" id="WP_390189806.1">
    <property type="nucleotide sequence ID" value="NZ_JBHMEP010000001.1"/>
</dbReference>
<dbReference type="EMBL" id="JBHMEP010000001">
    <property type="protein sequence ID" value="MFB9134085.1"/>
    <property type="molecule type" value="Genomic_DNA"/>
</dbReference>
<reference evidence="1 2" key="1">
    <citation type="submission" date="2024-09" db="EMBL/GenBank/DDBJ databases">
        <authorList>
            <person name="Sun Q."/>
            <person name="Mori K."/>
        </authorList>
    </citation>
    <scope>NUCLEOTIDE SEQUENCE [LARGE SCALE GENOMIC DNA]</scope>
    <source>
        <strain evidence="1 2">CECT 8064</strain>
    </source>
</reference>
<organism evidence="1 2">
    <name type="scientific">Vibrio olivae</name>
    <dbReference type="NCBI Taxonomy" id="1243002"/>
    <lineage>
        <taxon>Bacteria</taxon>
        <taxon>Pseudomonadati</taxon>
        <taxon>Pseudomonadota</taxon>
        <taxon>Gammaproteobacteria</taxon>
        <taxon>Vibrionales</taxon>
        <taxon>Vibrionaceae</taxon>
        <taxon>Vibrio</taxon>
    </lineage>
</organism>
<accession>A0ABV5HIN9</accession>
<dbReference type="CDD" id="cd20705">
    <property type="entry name" value="MIX_I"/>
    <property type="match status" value="1"/>
</dbReference>
<proteinExistence type="predicted"/>
<gene>
    <name evidence="1" type="ORF">ACFFUV_03780</name>
</gene>
<evidence type="ECO:0000313" key="2">
    <source>
        <dbReference type="Proteomes" id="UP001589645"/>
    </source>
</evidence>
<evidence type="ECO:0000313" key="1">
    <source>
        <dbReference type="EMBL" id="MFB9134085.1"/>
    </source>
</evidence>
<protein>
    <submittedName>
        <fullName evidence="1">Uncharacterized protein</fullName>
    </submittedName>
</protein>
<sequence>MHLVCKFIPGSKLTENELQFVLTPDECIGQLSRMRKLSDVLSQLPKSLSEQLAPSAKKDLHSLFIAINNQLSSAQWVATSPLNRKAPISQAQLKATPKFAALIESVSGSQTGQVHKAAYQMVTDDVPLPRVMTYTPVTPSPDHKIVVEFAGQWPSNAACLMLGKTEAQKEKVTVSRVDHDHKHRSLATFKDLENEPKTLYIRIPCPGQPTPILLKLAEDLTPVDKDTKMDEWDNVLVPVRPLAYLDSSLDKAKASELQGGYLYVFWNNKLWRELEITEKGYYQDIDVEYYRQLEAEEQQKEQPRNIPRVADGFAMPHIWMPYKIAGEVQQQETGLKLMFSPKQKRFSQIEALESDTDKLAAASTPLDELSIYSDSQIFSAQEHTSDVVSAIVHAVTEDDMPWLSAQQTVVRSFDNSNTVVAYVDGKNSGLFFKLDVGTSKLTARNTLYVIDSNSDYSEAFELEHVSGLEHDWQQTLISGLPADGEFTFSLVNDLDPDSRQVIFSQVTYQQLFTTPEFEEAPEPVALEESYVKAIPEKEYQNFQTIFTDWAL</sequence>
<name>A0ABV5HIN9_9VIBR</name>
<comment type="caution">
    <text evidence="1">The sequence shown here is derived from an EMBL/GenBank/DDBJ whole genome shotgun (WGS) entry which is preliminary data.</text>
</comment>
<keyword evidence="2" id="KW-1185">Reference proteome</keyword>
<dbReference type="Proteomes" id="UP001589645">
    <property type="component" value="Unassembled WGS sequence"/>
</dbReference>